<sequence length="705" mass="79354">MTRDRLPPLPLLLLLTLLLAAGSGSGVQTNCRGGCVEEEEAGSHAEGCAEAGGCLRREGQPCGVYIPKCAPGLQCQPRENEETPLRALLMGQGRCQRSRGPSETIKERKPHGGASRQRDTSHRDRQKSPGASTTPIRPNPGAVQETEMGPCRRHLDSILQNLQTEVFRGGSPGLYVPNCDLRGFYRKQQAVKTQFLEQAQVQLAELLDQAMWEAMQAYPQEDRPLPSTAPDTTSIELMEVQHFRTIYHMFIAGLCVLIISTLAIDFIDEGRLMLEFDLLVFSFGQLPLALMTWVPMFLSTLLVPYQTLRLWARPLAGSSWMLGAGLGCVLLAAHAAMLCILPVHMAVKHQLPPASSCVLVFEQVRFLMKSYSFLRETVPGILCVRGEGIGAPSFSSYLYFLFCPTLIYRETYPRTPSIRWNYVAKNFAQALGCVLYACFILCRLCVPVFANMSREPFSTRALLLSVLHATGPGIFMLLLIFFAFLHCWLNAFAEMLRFGDRMFYRDWWNSTSFSNYYRTWNVVVHDWLYSYVYQDGLWLLGRRSRRAAMLGVFLMSAIVHEYIFCFVLGFFYPVMLMLFLVFGGLLNFTMNDRHTGPAWNVLMWTLLFLGQGIQVSLYCQEWYARRHCPLPQGLAHKTCQGTMEALGTHLSGQLTTDAVWDDTSTLCGLGTGQLLAQGSPDVKRPEGQRPPKSESVWFFLLPMQQ</sequence>
<feature type="transmembrane region" description="Helical" evidence="14">
    <location>
        <begin position="246"/>
        <end position="266"/>
    </location>
</feature>
<dbReference type="Pfam" id="PF00086">
    <property type="entry name" value="Thyroglobulin_1"/>
    <property type="match status" value="1"/>
</dbReference>
<feature type="signal peptide" evidence="15">
    <location>
        <begin position="1"/>
        <end position="26"/>
    </location>
</feature>
<dbReference type="PRINTS" id="PR01982">
    <property type="entry name" value="IGFBPFAMILY6"/>
</dbReference>
<evidence type="ECO:0000256" key="4">
    <source>
        <dbReference type="ARBA" id="ARBA00022525"/>
    </source>
</evidence>
<evidence type="ECO:0000256" key="11">
    <source>
        <dbReference type="ARBA" id="ARBA00023183"/>
    </source>
</evidence>
<dbReference type="GO" id="GO:0005789">
    <property type="term" value="C:endoplasmic reticulum membrane"/>
    <property type="evidence" value="ECO:0007669"/>
    <property type="project" value="UniProtKB-SubCell"/>
</dbReference>
<dbReference type="InterPro" id="IPR022321">
    <property type="entry name" value="IGFBP_1-6_chordata"/>
</dbReference>
<proteinExistence type="inferred from homology"/>
<evidence type="ECO:0000313" key="17">
    <source>
        <dbReference type="EMBL" id="KAH0516786.1"/>
    </source>
</evidence>
<comment type="caution">
    <text evidence="17">The sequence shown here is derived from an EMBL/GenBank/DDBJ whole genome shotgun (WGS) entry which is preliminary data.</text>
</comment>
<gene>
    <name evidence="17" type="ORF">LTLLF_124395</name>
</gene>
<keyword evidence="10" id="KW-1015">Disulfide bond</keyword>
<dbReference type="GO" id="GO:0008203">
    <property type="term" value="P:cholesterol metabolic process"/>
    <property type="evidence" value="ECO:0007669"/>
    <property type="project" value="TreeGrafter"/>
</dbReference>
<feature type="transmembrane region" description="Helical" evidence="14">
    <location>
        <begin position="601"/>
        <end position="618"/>
    </location>
</feature>
<dbReference type="Proteomes" id="UP000710432">
    <property type="component" value="Unassembled WGS sequence"/>
</dbReference>
<evidence type="ECO:0000256" key="8">
    <source>
        <dbReference type="ARBA" id="ARBA00022989"/>
    </source>
</evidence>
<evidence type="ECO:0000259" key="16">
    <source>
        <dbReference type="PROSITE" id="PS51323"/>
    </source>
</evidence>
<feature type="chain" id="PRO_5035328354" evidence="15">
    <location>
        <begin position="27"/>
        <end position="705"/>
    </location>
</feature>
<evidence type="ECO:0000256" key="3">
    <source>
        <dbReference type="ARBA" id="ARBA00009010"/>
    </source>
</evidence>
<dbReference type="PANTHER" id="PTHR10408:SF10">
    <property type="entry name" value="STEROL O-ACYLTRANSFERASE 2"/>
    <property type="match status" value="1"/>
</dbReference>
<dbReference type="Gene3D" id="4.10.800.10">
    <property type="entry name" value="Thyroglobulin type-1"/>
    <property type="match status" value="1"/>
</dbReference>
<keyword evidence="9 14" id="KW-0472">Membrane</keyword>
<dbReference type="GO" id="GO:0034736">
    <property type="term" value="F:cholesterol O-acyltransferase activity"/>
    <property type="evidence" value="ECO:0007669"/>
    <property type="project" value="TreeGrafter"/>
</dbReference>
<dbReference type="PANTHER" id="PTHR10408">
    <property type="entry name" value="STEROL O-ACYLTRANSFERASE"/>
    <property type="match status" value="1"/>
</dbReference>
<evidence type="ECO:0000256" key="13">
    <source>
        <dbReference type="SAM" id="MobiDB-lite"/>
    </source>
</evidence>
<dbReference type="InterPro" id="IPR022326">
    <property type="entry name" value="IGFBP-6"/>
</dbReference>
<dbReference type="InterPro" id="IPR000867">
    <property type="entry name" value="IGFBP-like"/>
</dbReference>
<dbReference type="GO" id="GO:0000062">
    <property type="term" value="F:fatty-acyl-CoA binding"/>
    <property type="evidence" value="ECO:0007669"/>
    <property type="project" value="TreeGrafter"/>
</dbReference>
<dbReference type="Gene3D" id="4.10.40.20">
    <property type="match status" value="1"/>
</dbReference>
<feature type="transmembrane region" description="Helical" evidence="14">
    <location>
        <begin position="278"/>
        <end position="298"/>
    </location>
</feature>
<keyword evidence="12" id="KW-0012">Acyltransferase</keyword>
<feature type="transmembrane region" description="Helical" evidence="14">
    <location>
        <begin position="470"/>
        <end position="493"/>
    </location>
</feature>
<keyword evidence="8 14" id="KW-1133">Transmembrane helix</keyword>
<dbReference type="CDD" id="cd00191">
    <property type="entry name" value="TY"/>
    <property type="match status" value="1"/>
</dbReference>
<reference evidence="17" key="1">
    <citation type="submission" date="2020-03" db="EMBL/GenBank/DDBJ databases">
        <title>Studies in the Genomics of Life Span.</title>
        <authorList>
            <person name="Glass D."/>
        </authorList>
    </citation>
    <scope>NUCLEOTIDE SEQUENCE</scope>
    <source>
        <strain evidence="17">LTLLF</strain>
        <tissue evidence="17">Muscle</tissue>
    </source>
</reference>
<dbReference type="PROSITE" id="PS51323">
    <property type="entry name" value="IGFBP_N_2"/>
    <property type="match status" value="1"/>
</dbReference>
<dbReference type="GO" id="GO:0005576">
    <property type="term" value="C:extracellular region"/>
    <property type="evidence" value="ECO:0007669"/>
    <property type="project" value="UniProtKB-SubCell"/>
</dbReference>
<keyword evidence="11" id="KW-0340">Growth factor binding</keyword>
<dbReference type="GO" id="GO:0005520">
    <property type="term" value="F:insulin-like growth factor binding"/>
    <property type="evidence" value="ECO:0007669"/>
    <property type="project" value="InterPro"/>
</dbReference>
<feature type="transmembrane region" description="Helical" evidence="14">
    <location>
        <begin position="570"/>
        <end position="589"/>
    </location>
</feature>
<accession>A0A8J6KZU0</accession>
<dbReference type="SUPFAM" id="SSF57610">
    <property type="entry name" value="Thyroglobulin type-1 domain"/>
    <property type="match status" value="1"/>
</dbReference>
<dbReference type="InterPro" id="IPR036857">
    <property type="entry name" value="Thyroglobulin_1_sf"/>
</dbReference>
<keyword evidence="5" id="KW-0808">Transferase</keyword>
<comment type="subcellular location">
    <subcellularLocation>
        <location evidence="1">Endoplasmic reticulum membrane</location>
        <topology evidence="1">Multi-pass membrane protein</topology>
    </subcellularLocation>
    <subcellularLocation>
        <location evidence="2">Secreted</location>
    </subcellularLocation>
</comment>
<keyword evidence="4" id="KW-0964">Secreted</keyword>
<dbReference type="SUPFAM" id="SSF57184">
    <property type="entry name" value="Growth factor receptor domain"/>
    <property type="match status" value="1"/>
</dbReference>
<dbReference type="InterPro" id="IPR009030">
    <property type="entry name" value="Growth_fac_rcpt_cys_sf"/>
</dbReference>
<feature type="transmembrane region" description="Helical" evidence="14">
    <location>
        <begin position="427"/>
        <end position="450"/>
    </location>
</feature>
<feature type="compositionally biased region" description="Basic and acidic residues" evidence="13">
    <location>
        <begin position="116"/>
        <end position="127"/>
    </location>
</feature>
<evidence type="ECO:0000256" key="1">
    <source>
        <dbReference type="ARBA" id="ARBA00004477"/>
    </source>
</evidence>
<name>A0A8J6KZU0_MICOH</name>
<dbReference type="InterPro" id="IPR000716">
    <property type="entry name" value="Thyroglobulin_1"/>
</dbReference>
<dbReference type="EMBL" id="JAATJU010019089">
    <property type="protein sequence ID" value="KAH0516786.1"/>
    <property type="molecule type" value="Genomic_DNA"/>
</dbReference>
<dbReference type="AlphaFoldDB" id="A0A8J6KZU0"/>
<feature type="region of interest" description="Disordered" evidence="13">
    <location>
        <begin position="91"/>
        <end position="148"/>
    </location>
</feature>
<organism evidence="17 18">
    <name type="scientific">Microtus ochrogaster</name>
    <name type="common">Prairie vole</name>
    <dbReference type="NCBI Taxonomy" id="79684"/>
    <lineage>
        <taxon>Eukaryota</taxon>
        <taxon>Metazoa</taxon>
        <taxon>Chordata</taxon>
        <taxon>Craniata</taxon>
        <taxon>Vertebrata</taxon>
        <taxon>Euteleostomi</taxon>
        <taxon>Mammalia</taxon>
        <taxon>Eutheria</taxon>
        <taxon>Euarchontoglires</taxon>
        <taxon>Glires</taxon>
        <taxon>Rodentia</taxon>
        <taxon>Myomorpha</taxon>
        <taxon>Muroidea</taxon>
        <taxon>Cricetidae</taxon>
        <taxon>Arvicolinae</taxon>
        <taxon>Microtus</taxon>
    </lineage>
</organism>
<evidence type="ECO:0000256" key="12">
    <source>
        <dbReference type="ARBA" id="ARBA00023315"/>
    </source>
</evidence>
<dbReference type="InterPro" id="IPR004299">
    <property type="entry name" value="MBOAT_fam"/>
</dbReference>
<evidence type="ECO:0000256" key="14">
    <source>
        <dbReference type="SAM" id="Phobius"/>
    </source>
</evidence>
<evidence type="ECO:0000313" key="18">
    <source>
        <dbReference type="Proteomes" id="UP000710432"/>
    </source>
</evidence>
<comment type="similarity">
    <text evidence="3">Belongs to the membrane-bound acyltransferase family. Sterol o-acyltransferase subfamily.</text>
</comment>
<evidence type="ECO:0000256" key="6">
    <source>
        <dbReference type="ARBA" id="ARBA00022692"/>
    </source>
</evidence>
<evidence type="ECO:0000256" key="10">
    <source>
        <dbReference type="ARBA" id="ARBA00023157"/>
    </source>
</evidence>
<feature type="domain" description="IGFBP N-terminal" evidence="16">
    <location>
        <begin position="19"/>
        <end position="98"/>
    </location>
</feature>
<dbReference type="GO" id="GO:0033344">
    <property type="term" value="P:cholesterol efflux"/>
    <property type="evidence" value="ECO:0007669"/>
    <property type="project" value="TreeGrafter"/>
</dbReference>
<evidence type="ECO:0000256" key="5">
    <source>
        <dbReference type="ARBA" id="ARBA00022679"/>
    </source>
</evidence>
<keyword evidence="6 14" id="KW-0812">Transmembrane</keyword>
<evidence type="ECO:0000256" key="7">
    <source>
        <dbReference type="ARBA" id="ARBA00022824"/>
    </source>
</evidence>
<keyword evidence="15" id="KW-0732">Signal</keyword>
<dbReference type="SMART" id="SM00121">
    <property type="entry name" value="IB"/>
    <property type="match status" value="1"/>
</dbReference>
<dbReference type="PRINTS" id="PR01976">
    <property type="entry name" value="IGFBPFAMILY"/>
</dbReference>
<evidence type="ECO:0000256" key="9">
    <source>
        <dbReference type="ARBA" id="ARBA00023136"/>
    </source>
</evidence>
<dbReference type="Pfam" id="PF03062">
    <property type="entry name" value="MBOAT"/>
    <property type="match status" value="1"/>
</dbReference>
<dbReference type="GO" id="GO:0015485">
    <property type="term" value="F:cholesterol binding"/>
    <property type="evidence" value="ECO:0007669"/>
    <property type="project" value="TreeGrafter"/>
</dbReference>
<dbReference type="FunFam" id="4.10.40.20:FF:000005">
    <property type="entry name" value="Insulin-like growth factor-binding protein 6"/>
    <property type="match status" value="1"/>
</dbReference>
<evidence type="ECO:0000256" key="15">
    <source>
        <dbReference type="SAM" id="SignalP"/>
    </source>
</evidence>
<feature type="transmembrane region" description="Helical" evidence="14">
    <location>
        <begin position="318"/>
        <end position="341"/>
    </location>
</feature>
<protein>
    <submittedName>
        <fullName evidence="17">Sterol O-acyltransferase 2</fullName>
    </submittedName>
</protein>
<evidence type="ECO:0000256" key="2">
    <source>
        <dbReference type="ARBA" id="ARBA00004613"/>
    </source>
</evidence>
<keyword evidence="7" id="KW-0256">Endoplasmic reticulum</keyword>
<dbReference type="InterPro" id="IPR014371">
    <property type="entry name" value="Oat_ACAT_DAG_ARE"/>
</dbReference>